<reference evidence="1 2" key="1">
    <citation type="submission" date="2016-01" db="EMBL/GenBank/DDBJ databases">
        <authorList>
            <person name="Oliw E.H."/>
        </authorList>
    </citation>
    <scope>NUCLEOTIDE SEQUENCE [LARGE SCALE GENOMIC DNA]</scope>
    <source>
        <strain evidence="1 2">CMW7756B</strain>
    </source>
</reference>
<name>A0A133S6A1_9FIRM</name>
<accession>A0A133S6A1</accession>
<dbReference type="PATRIC" id="fig|39777.7.peg.431"/>
<dbReference type="Proteomes" id="UP000070226">
    <property type="component" value="Unassembled WGS sequence"/>
</dbReference>
<proteinExistence type="predicted"/>
<comment type="caution">
    <text evidence="1">The sequence shown here is derived from an EMBL/GenBank/DDBJ whole genome shotgun (WGS) entry which is preliminary data.</text>
</comment>
<evidence type="ECO:0000313" key="1">
    <source>
        <dbReference type="EMBL" id="KXA65218.1"/>
    </source>
</evidence>
<protein>
    <submittedName>
        <fullName evidence="1">Uncharacterized protein</fullName>
    </submittedName>
</protein>
<gene>
    <name evidence="1" type="ORF">HMPREF3233_00441</name>
</gene>
<organism evidence="1">
    <name type="scientific">Veillonella atypica</name>
    <dbReference type="NCBI Taxonomy" id="39777"/>
    <lineage>
        <taxon>Bacteria</taxon>
        <taxon>Bacillati</taxon>
        <taxon>Bacillota</taxon>
        <taxon>Negativicutes</taxon>
        <taxon>Veillonellales</taxon>
        <taxon>Veillonellaceae</taxon>
        <taxon>Veillonella</taxon>
    </lineage>
</organism>
<evidence type="ECO:0000313" key="2">
    <source>
        <dbReference type="Proteomes" id="UP000070226"/>
    </source>
</evidence>
<sequence length="86" mass="9873">MFLRRWEGKRRCRFLTFVFKETNNSQFLLKVVIGPDLDLNKDEVEMVVLKRLWPCPAGTDLAGGGFRASISTTNVYNTIPVLVLLR</sequence>
<dbReference type="AlphaFoldDB" id="A0A133S6A1"/>
<dbReference type="EMBL" id="LRQT01000008">
    <property type="protein sequence ID" value="KXA65218.1"/>
    <property type="molecule type" value="Genomic_DNA"/>
</dbReference>